<sequence>MTTTEVTVRLRPDQLEAFHRDGFLALDALTTRTEVESLREVYDRLFERRDGYAEGDQLALSRPDEAGRETLPQILNPEKYAPELADTLARTNALAIARQLLGPLADRAGDHAIMKPPGHGAATPWHQDEAYWSSAHSHSALSVWMPLQEATLDNGCMWFVPGSHDHDVRPHRLVDPEAHALEVAEDVPTTEAVACPIPAGGCTIHHCRTLHYAGPNHSAAPRRAFIMGFQLPPRPLAETRDSPGSARSGAPEHTSRRRARVTVTGQADGGTAISPRATATT</sequence>
<gene>
    <name evidence="2" type="ORF">HEB94_008291</name>
</gene>
<comment type="caution">
    <text evidence="2">The sequence shown here is derived from an EMBL/GenBank/DDBJ whole genome shotgun (WGS) entry which is preliminary data.</text>
</comment>
<dbReference type="PANTHER" id="PTHR20883">
    <property type="entry name" value="PHYTANOYL-COA DIOXYGENASE DOMAIN CONTAINING 1"/>
    <property type="match status" value="1"/>
</dbReference>
<feature type="region of interest" description="Disordered" evidence="1">
    <location>
        <begin position="233"/>
        <end position="281"/>
    </location>
</feature>
<protein>
    <submittedName>
        <fullName evidence="2">Ectoine hydroxylase-related dioxygenase (Phytanoyl-CoA dioxygenase family)</fullName>
    </submittedName>
</protein>
<dbReference type="EMBL" id="JADBEM010000001">
    <property type="protein sequence ID" value="MBE1611443.1"/>
    <property type="molecule type" value="Genomic_DNA"/>
</dbReference>
<dbReference type="AlphaFoldDB" id="A0A927N726"/>
<reference evidence="2" key="1">
    <citation type="submission" date="2020-10" db="EMBL/GenBank/DDBJ databases">
        <title>Sequencing the genomes of 1000 actinobacteria strains.</title>
        <authorList>
            <person name="Klenk H.-P."/>
        </authorList>
    </citation>
    <scope>NUCLEOTIDE SEQUENCE</scope>
    <source>
        <strain evidence="2">DSM 45354</strain>
    </source>
</reference>
<evidence type="ECO:0000256" key="1">
    <source>
        <dbReference type="SAM" id="MobiDB-lite"/>
    </source>
</evidence>
<dbReference type="GO" id="GO:0005506">
    <property type="term" value="F:iron ion binding"/>
    <property type="evidence" value="ECO:0007669"/>
    <property type="project" value="UniProtKB-ARBA"/>
</dbReference>
<dbReference type="Gene3D" id="2.60.120.620">
    <property type="entry name" value="q2cbj1_9rhob like domain"/>
    <property type="match status" value="1"/>
</dbReference>
<dbReference type="Pfam" id="PF05721">
    <property type="entry name" value="PhyH"/>
    <property type="match status" value="1"/>
</dbReference>
<proteinExistence type="predicted"/>
<dbReference type="Proteomes" id="UP000638648">
    <property type="component" value="Unassembled WGS sequence"/>
</dbReference>
<evidence type="ECO:0000313" key="3">
    <source>
        <dbReference type="Proteomes" id="UP000638648"/>
    </source>
</evidence>
<keyword evidence="2" id="KW-0560">Oxidoreductase</keyword>
<keyword evidence="2" id="KW-0223">Dioxygenase</keyword>
<accession>A0A927N726</accession>
<dbReference type="PANTHER" id="PTHR20883:SF46">
    <property type="entry name" value="PHYTANOYL-COA HYDROXYLASE"/>
    <property type="match status" value="1"/>
</dbReference>
<name>A0A927N726_9ACTN</name>
<evidence type="ECO:0000313" key="2">
    <source>
        <dbReference type="EMBL" id="MBE1611443.1"/>
    </source>
</evidence>
<organism evidence="2 3">
    <name type="scientific">Actinopolymorpha pittospori</name>
    <dbReference type="NCBI Taxonomy" id="648752"/>
    <lineage>
        <taxon>Bacteria</taxon>
        <taxon>Bacillati</taxon>
        <taxon>Actinomycetota</taxon>
        <taxon>Actinomycetes</taxon>
        <taxon>Propionibacteriales</taxon>
        <taxon>Actinopolymorphaceae</taxon>
        <taxon>Actinopolymorpha</taxon>
    </lineage>
</organism>
<keyword evidence="3" id="KW-1185">Reference proteome</keyword>
<dbReference type="InterPro" id="IPR008775">
    <property type="entry name" value="Phytyl_CoA_dOase-like"/>
</dbReference>
<dbReference type="SUPFAM" id="SSF51197">
    <property type="entry name" value="Clavaminate synthase-like"/>
    <property type="match status" value="1"/>
</dbReference>
<dbReference type="RefSeq" id="WP_192754658.1">
    <property type="nucleotide sequence ID" value="NZ_BAABJL010000042.1"/>
</dbReference>
<dbReference type="GO" id="GO:0016706">
    <property type="term" value="F:2-oxoglutarate-dependent dioxygenase activity"/>
    <property type="evidence" value="ECO:0007669"/>
    <property type="project" value="UniProtKB-ARBA"/>
</dbReference>